<evidence type="ECO:0000313" key="2">
    <source>
        <dbReference type="Proteomes" id="UP001055072"/>
    </source>
</evidence>
<proteinExistence type="predicted"/>
<evidence type="ECO:0000313" key="1">
    <source>
        <dbReference type="EMBL" id="KAI0095078.1"/>
    </source>
</evidence>
<keyword evidence="2" id="KW-1185">Reference proteome</keyword>
<organism evidence="1 2">
    <name type="scientific">Irpex rosettiformis</name>
    <dbReference type="NCBI Taxonomy" id="378272"/>
    <lineage>
        <taxon>Eukaryota</taxon>
        <taxon>Fungi</taxon>
        <taxon>Dikarya</taxon>
        <taxon>Basidiomycota</taxon>
        <taxon>Agaricomycotina</taxon>
        <taxon>Agaricomycetes</taxon>
        <taxon>Polyporales</taxon>
        <taxon>Irpicaceae</taxon>
        <taxon>Irpex</taxon>
    </lineage>
</organism>
<protein>
    <submittedName>
        <fullName evidence="1">Uncharacterized protein</fullName>
    </submittedName>
</protein>
<sequence length="294" mass="33507">MQKRNGWPRASLKLCLFSLVGWIYLRKLELTSVRNLTKVGGLERLRLNVCCKRAVDWRRLKKRRRSRSLGDVQYPRQTRFQSVAEFTAEEMEMGSRWTVILGCIIIRRTEYRVQQGFLVAKDDFTFTLSDRVASSRSCLSWVVHHGQSRSSAVVVLPRLRLQYSMPRKTESAAAKRGRVLGSIDIWDGICMCASAHCTLHAIARGPYRDCVTNIEYVAFGYAVECHCRASYSCRQADSSRAFFGPFSVVRHRPGRLILQPARGDIPIRYPLIDKGSSRTPEISKPCGLMVDISI</sequence>
<dbReference type="EMBL" id="MU274900">
    <property type="protein sequence ID" value="KAI0095078.1"/>
    <property type="molecule type" value="Genomic_DNA"/>
</dbReference>
<gene>
    <name evidence="1" type="ORF">BDY19DRAFT_64894</name>
</gene>
<comment type="caution">
    <text evidence="1">The sequence shown here is derived from an EMBL/GenBank/DDBJ whole genome shotgun (WGS) entry which is preliminary data.</text>
</comment>
<name>A0ACB8ULC9_9APHY</name>
<reference evidence="1" key="1">
    <citation type="journal article" date="2021" name="Environ. Microbiol.">
        <title>Gene family expansions and transcriptome signatures uncover fungal adaptations to wood decay.</title>
        <authorList>
            <person name="Hage H."/>
            <person name="Miyauchi S."/>
            <person name="Viragh M."/>
            <person name="Drula E."/>
            <person name="Min B."/>
            <person name="Chaduli D."/>
            <person name="Navarro D."/>
            <person name="Favel A."/>
            <person name="Norest M."/>
            <person name="Lesage-Meessen L."/>
            <person name="Balint B."/>
            <person name="Merenyi Z."/>
            <person name="de Eugenio L."/>
            <person name="Morin E."/>
            <person name="Martinez A.T."/>
            <person name="Baldrian P."/>
            <person name="Stursova M."/>
            <person name="Martinez M.J."/>
            <person name="Novotny C."/>
            <person name="Magnuson J.K."/>
            <person name="Spatafora J.W."/>
            <person name="Maurice S."/>
            <person name="Pangilinan J."/>
            <person name="Andreopoulos W."/>
            <person name="LaButti K."/>
            <person name="Hundley H."/>
            <person name="Na H."/>
            <person name="Kuo A."/>
            <person name="Barry K."/>
            <person name="Lipzen A."/>
            <person name="Henrissat B."/>
            <person name="Riley R."/>
            <person name="Ahrendt S."/>
            <person name="Nagy L.G."/>
            <person name="Grigoriev I.V."/>
            <person name="Martin F."/>
            <person name="Rosso M.N."/>
        </authorList>
    </citation>
    <scope>NUCLEOTIDE SEQUENCE</scope>
    <source>
        <strain evidence="1">CBS 384.51</strain>
    </source>
</reference>
<dbReference type="Proteomes" id="UP001055072">
    <property type="component" value="Unassembled WGS sequence"/>
</dbReference>
<accession>A0ACB8ULC9</accession>